<evidence type="ECO:0000256" key="8">
    <source>
        <dbReference type="ARBA" id="ARBA00023065"/>
    </source>
</evidence>
<dbReference type="GO" id="GO:0015379">
    <property type="term" value="F:potassium:chloride symporter activity"/>
    <property type="evidence" value="ECO:0007669"/>
    <property type="project" value="InterPro"/>
</dbReference>
<evidence type="ECO:0000256" key="7">
    <source>
        <dbReference type="ARBA" id="ARBA00022989"/>
    </source>
</evidence>
<keyword evidence="6" id="KW-0630">Potassium</keyword>
<evidence type="ECO:0000256" key="5">
    <source>
        <dbReference type="ARBA" id="ARBA00022692"/>
    </source>
</evidence>
<keyword evidence="4" id="KW-0633">Potassium transport</keyword>
<feature type="transmembrane region" description="Helical" evidence="10">
    <location>
        <begin position="288"/>
        <end position="307"/>
    </location>
</feature>
<evidence type="ECO:0000313" key="12">
    <source>
        <dbReference type="Proteomes" id="UP000183410"/>
    </source>
</evidence>
<keyword evidence="9 10" id="KW-0472">Membrane</keyword>
<evidence type="ECO:0000256" key="6">
    <source>
        <dbReference type="ARBA" id="ARBA00022958"/>
    </source>
</evidence>
<dbReference type="InterPro" id="IPR003445">
    <property type="entry name" value="Cat_transpt"/>
</dbReference>
<dbReference type="EMBL" id="FONN01000028">
    <property type="protein sequence ID" value="SFF34558.1"/>
    <property type="molecule type" value="Genomic_DNA"/>
</dbReference>
<evidence type="ECO:0000256" key="9">
    <source>
        <dbReference type="ARBA" id="ARBA00023136"/>
    </source>
</evidence>
<sequence>MVLHKFRLAPLVYLTSSRIILLSFAIPILLGAILLVLPVSSSNGSSVGWLDALFTSTSAVCVTGLVVVDTGTAYSLFGQIVIMCLIQIGGLGFMTYSVLVAVVLGKKIGLKDRLLIQQSTNALSTRGVVRLSLGILAAALVIEAFGSIFLTIRWMGDMDFITAFYYGMFHSISSFNNAGFALWPDSLSRYVGDPLINGVITLLFIFGGLGFTVIIDLWKNRSWRKLSLHSKIVLSTSGILCVAGFLVIVMIEWFNPATFGSLTWSERIWAGYFQGVVTRTAGFNTIDIASMMTASQFFMIFLMFIGASSGSTGGGIKTTTFVVLLLTLISIVKGKQDVQIMHRRISQSIVMRALAVMVISVIVVIAATLLLTLSEHSLQKDFMEVLFEVTSAFGTVGLSMGMTPELSTLGKLIIILTMFIGRLGPLTLAFALSQKHSREKFRYPEEKVLIG</sequence>
<dbReference type="Pfam" id="PF02386">
    <property type="entry name" value="TrkH"/>
    <property type="match status" value="1"/>
</dbReference>
<dbReference type="Proteomes" id="UP000183410">
    <property type="component" value="Unassembled WGS sequence"/>
</dbReference>
<feature type="transmembrane region" description="Helical" evidence="10">
    <location>
        <begin position="49"/>
        <end position="68"/>
    </location>
</feature>
<keyword evidence="5 10" id="KW-0812">Transmembrane</keyword>
<reference evidence="12" key="1">
    <citation type="submission" date="2016-10" db="EMBL/GenBank/DDBJ databases">
        <authorList>
            <person name="Varghese N."/>
            <person name="Submissions S."/>
        </authorList>
    </citation>
    <scope>NUCLEOTIDE SEQUENCE [LARGE SCALE GENOMIC DNA]</scope>
    <source>
        <strain evidence="12">CGMCC 1.10223</strain>
    </source>
</reference>
<name>A0A1I2HYN8_9BACL</name>
<dbReference type="PANTHER" id="PTHR32024">
    <property type="entry name" value="TRK SYSTEM POTASSIUM UPTAKE PROTEIN TRKG-RELATED"/>
    <property type="match status" value="1"/>
</dbReference>
<feature type="transmembrane region" description="Helical" evidence="10">
    <location>
        <begin position="131"/>
        <end position="152"/>
    </location>
</feature>
<dbReference type="AlphaFoldDB" id="A0A1I2HYN8"/>
<evidence type="ECO:0000256" key="3">
    <source>
        <dbReference type="ARBA" id="ARBA00022475"/>
    </source>
</evidence>
<keyword evidence="3" id="KW-1003">Cell membrane</keyword>
<feature type="transmembrane region" description="Helical" evidence="10">
    <location>
        <begin position="195"/>
        <end position="218"/>
    </location>
</feature>
<feature type="transmembrane region" description="Helical" evidence="10">
    <location>
        <begin position="80"/>
        <end position="104"/>
    </location>
</feature>
<feature type="transmembrane region" description="Helical" evidence="10">
    <location>
        <begin position="164"/>
        <end position="183"/>
    </location>
</feature>
<proteinExistence type="predicted"/>
<protein>
    <submittedName>
        <fullName evidence="11">Trk system potassium uptake protein TrkH</fullName>
    </submittedName>
</protein>
<dbReference type="PANTHER" id="PTHR32024:SF1">
    <property type="entry name" value="KTR SYSTEM POTASSIUM UPTAKE PROTEIN B"/>
    <property type="match status" value="1"/>
</dbReference>
<keyword evidence="8" id="KW-0406">Ion transport</keyword>
<evidence type="ECO:0000313" key="11">
    <source>
        <dbReference type="EMBL" id="SFF34558.1"/>
    </source>
</evidence>
<keyword evidence="2" id="KW-0813">Transport</keyword>
<feature type="transmembrane region" description="Helical" evidence="10">
    <location>
        <begin position="314"/>
        <end position="332"/>
    </location>
</feature>
<evidence type="ECO:0000256" key="2">
    <source>
        <dbReference type="ARBA" id="ARBA00022448"/>
    </source>
</evidence>
<evidence type="ECO:0000256" key="1">
    <source>
        <dbReference type="ARBA" id="ARBA00004651"/>
    </source>
</evidence>
<keyword evidence="12" id="KW-1185">Reference proteome</keyword>
<gene>
    <name evidence="11" type="ORF">SAMN04487969_12822</name>
</gene>
<dbReference type="GO" id="GO:0005886">
    <property type="term" value="C:plasma membrane"/>
    <property type="evidence" value="ECO:0007669"/>
    <property type="project" value="UniProtKB-SubCell"/>
</dbReference>
<comment type="subcellular location">
    <subcellularLocation>
        <location evidence="1">Cell membrane</location>
        <topology evidence="1">Multi-pass membrane protein</topology>
    </subcellularLocation>
</comment>
<dbReference type="InterPro" id="IPR004772">
    <property type="entry name" value="TrkH"/>
</dbReference>
<dbReference type="RefSeq" id="WP_046234087.1">
    <property type="nucleotide sequence ID" value="NZ_FONN01000028.1"/>
</dbReference>
<feature type="transmembrane region" description="Helical" evidence="10">
    <location>
        <begin position="230"/>
        <end position="254"/>
    </location>
</feature>
<feature type="transmembrane region" description="Helical" evidence="10">
    <location>
        <begin position="409"/>
        <end position="432"/>
    </location>
</feature>
<accession>A0A1I2HYN8</accession>
<evidence type="ECO:0000256" key="4">
    <source>
        <dbReference type="ARBA" id="ARBA00022538"/>
    </source>
</evidence>
<organism evidence="11 12">
    <name type="scientific">Paenibacillus algorifonticola</name>
    <dbReference type="NCBI Taxonomy" id="684063"/>
    <lineage>
        <taxon>Bacteria</taxon>
        <taxon>Bacillati</taxon>
        <taxon>Bacillota</taxon>
        <taxon>Bacilli</taxon>
        <taxon>Bacillales</taxon>
        <taxon>Paenibacillaceae</taxon>
        <taxon>Paenibacillus</taxon>
    </lineage>
</organism>
<evidence type="ECO:0000256" key="10">
    <source>
        <dbReference type="SAM" id="Phobius"/>
    </source>
</evidence>
<dbReference type="OrthoDB" id="9810952at2"/>
<feature type="transmembrane region" description="Helical" evidence="10">
    <location>
        <begin position="12"/>
        <end position="37"/>
    </location>
</feature>
<feature type="transmembrane region" description="Helical" evidence="10">
    <location>
        <begin position="352"/>
        <end position="373"/>
    </location>
</feature>
<dbReference type="NCBIfam" id="TIGR00933">
    <property type="entry name" value="2a38"/>
    <property type="match status" value="1"/>
</dbReference>
<keyword evidence="7 10" id="KW-1133">Transmembrane helix</keyword>